<dbReference type="AlphaFoldDB" id="A0A9D1TYB4"/>
<dbReference type="Proteomes" id="UP000823926">
    <property type="component" value="Unassembled WGS sequence"/>
</dbReference>
<dbReference type="Gene3D" id="2.60.40.10">
    <property type="entry name" value="Immunoglobulins"/>
    <property type="match status" value="1"/>
</dbReference>
<accession>A0A9D1TYB4</accession>
<reference evidence="2" key="1">
    <citation type="journal article" date="2021" name="PeerJ">
        <title>Extensive microbial diversity within the chicken gut microbiome revealed by metagenomics and culture.</title>
        <authorList>
            <person name="Gilroy R."/>
            <person name="Ravi A."/>
            <person name="Getino M."/>
            <person name="Pursley I."/>
            <person name="Horton D.L."/>
            <person name="Alikhan N.F."/>
            <person name="Baker D."/>
            <person name="Gharbi K."/>
            <person name="Hall N."/>
            <person name="Watson M."/>
            <person name="Adriaenssens E.M."/>
            <person name="Foster-Nyarko E."/>
            <person name="Jarju S."/>
            <person name="Secka A."/>
            <person name="Antonio M."/>
            <person name="Oren A."/>
            <person name="Chaudhuri R.R."/>
            <person name="La Ragione R."/>
            <person name="Hildebrand F."/>
            <person name="Pallen M.J."/>
        </authorList>
    </citation>
    <scope>NUCLEOTIDE SEQUENCE</scope>
    <source>
        <strain evidence="2">ChiBcec15-1070</strain>
    </source>
</reference>
<name>A0A9D1TYB4_9BACT</name>
<evidence type="ECO:0000313" key="2">
    <source>
        <dbReference type="EMBL" id="HIW10084.1"/>
    </source>
</evidence>
<evidence type="ECO:0000313" key="3">
    <source>
        <dbReference type="Proteomes" id="UP000823926"/>
    </source>
</evidence>
<dbReference type="EMBL" id="DXHL01000006">
    <property type="protein sequence ID" value="HIW10084.1"/>
    <property type="molecule type" value="Genomic_DNA"/>
</dbReference>
<reference evidence="2" key="2">
    <citation type="submission" date="2021-04" db="EMBL/GenBank/DDBJ databases">
        <authorList>
            <person name="Gilroy R."/>
        </authorList>
    </citation>
    <scope>NUCLEOTIDE SEQUENCE</scope>
    <source>
        <strain evidence="2">ChiBcec15-1070</strain>
    </source>
</reference>
<gene>
    <name evidence="2" type="ORF">H9888_01150</name>
</gene>
<dbReference type="InterPro" id="IPR013783">
    <property type="entry name" value="Ig-like_fold"/>
</dbReference>
<dbReference type="CDD" id="cd14948">
    <property type="entry name" value="BACON"/>
    <property type="match status" value="1"/>
</dbReference>
<dbReference type="InterPro" id="IPR024361">
    <property type="entry name" value="BACON"/>
</dbReference>
<dbReference type="Pfam" id="PF19190">
    <property type="entry name" value="BACON_2"/>
    <property type="match status" value="1"/>
</dbReference>
<proteinExistence type="predicted"/>
<organism evidence="2 3">
    <name type="scientific">Candidatus Rikenella faecigallinarum</name>
    <dbReference type="NCBI Taxonomy" id="2838745"/>
    <lineage>
        <taxon>Bacteria</taxon>
        <taxon>Pseudomonadati</taxon>
        <taxon>Bacteroidota</taxon>
        <taxon>Bacteroidia</taxon>
        <taxon>Bacteroidales</taxon>
        <taxon>Rikenellaceae</taxon>
        <taxon>Rikenella</taxon>
    </lineage>
</organism>
<sequence>MSALIMASCSQQEQTAPANITLEIQDVILMPESTDNSPASITFSADADWKISTEGGQDESNWLRVWPESGRAGKAILYIEADENTSALERMRYVQIESAGATQTIRILQRGDGTLPQGQSIYQTGGARDTIILKLRAGRKYQVDVNQGDEWLTPVYLSQGERFDSLALILSGNTTLSERTASVRITEAKSGYKSAITVLQPSAALDIDLSLMQIQLPSGTVSGEQATQWVDRLFVAAFDQSGNLLFSQDIPKETDGIPSHIQVTPQEDLLRNVYPSAKVYIVANSSRKLTDFHGTEQDFLNRKDTASLRLFDADSTRPPLSGVVVTDLKIGQNQLHINLSHVTARVIFKVISDTTANAQAAVIDKLRIGGFSSWGYLFSTSTDGEVSPRSTNYYSSILPNSSNQYQFFAFEGSQLILTVRAGGRYYQGIAPNILKRGYKYTFNMRVAGSKSTSSNVVPQRSTAPGEVEQTIDLIPL</sequence>
<protein>
    <submittedName>
        <fullName evidence="2">BACON domain-containing protein</fullName>
    </submittedName>
</protein>
<feature type="domain" description="BACON" evidence="1">
    <location>
        <begin position="33"/>
        <end position="110"/>
    </location>
</feature>
<evidence type="ECO:0000259" key="1">
    <source>
        <dbReference type="Pfam" id="PF19190"/>
    </source>
</evidence>
<comment type="caution">
    <text evidence="2">The sequence shown here is derived from an EMBL/GenBank/DDBJ whole genome shotgun (WGS) entry which is preliminary data.</text>
</comment>